<gene>
    <name evidence="1" type="ORF">CWD77_13665</name>
</gene>
<evidence type="ECO:0000313" key="1">
    <source>
        <dbReference type="EMBL" id="PKD42461.1"/>
    </source>
</evidence>
<evidence type="ECO:0000313" key="2">
    <source>
        <dbReference type="Proteomes" id="UP000233398"/>
    </source>
</evidence>
<sequence>MKISTTTYQRFTNATALLLLIAFLIPAGLQAKQLVDFCMMDMGHHNTMEMADDHSCCTEKEPVHHDQNDDSSHSHECESLGICACNTSQPLLKDADWTIVTNEFSVILPKKTYLTPFITSDEPITFSNAHNLSQYKPPLWLMYDTFLM</sequence>
<dbReference type="OrthoDB" id="1525128at2"/>
<dbReference type="EMBL" id="PISP01000006">
    <property type="protein sequence ID" value="PKD42461.1"/>
    <property type="molecule type" value="Genomic_DNA"/>
</dbReference>
<dbReference type="Proteomes" id="UP000233398">
    <property type="component" value="Unassembled WGS sequence"/>
</dbReference>
<reference evidence="1 2" key="1">
    <citation type="submission" date="2017-11" db="EMBL/GenBank/DDBJ databases">
        <title>Rhodohalobacter 15182 sp. nov., isolated from a salt lake.</title>
        <authorList>
            <person name="Han S."/>
        </authorList>
    </citation>
    <scope>NUCLEOTIDE SEQUENCE [LARGE SCALE GENOMIC DNA]</scope>
    <source>
        <strain evidence="1 2">15182</strain>
    </source>
</reference>
<organism evidence="1 2">
    <name type="scientific">Rhodohalobacter barkolensis</name>
    <dbReference type="NCBI Taxonomy" id="2053187"/>
    <lineage>
        <taxon>Bacteria</taxon>
        <taxon>Pseudomonadati</taxon>
        <taxon>Balneolota</taxon>
        <taxon>Balneolia</taxon>
        <taxon>Balneolales</taxon>
        <taxon>Balneolaceae</taxon>
        <taxon>Rhodohalobacter</taxon>
    </lineage>
</organism>
<name>A0A2N0VE36_9BACT</name>
<accession>A0A2N0VE36</accession>
<comment type="caution">
    <text evidence="1">The sequence shown here is derived from an EMBL/GenBank/DDBJ whole genome shotgun (WGS) entry which is preliminary data.</text>
</comment>
<dbReference type="AlphaFoldDB" id="A0A2N0VE36"/>
<dbReference type="RefSeq" id="WP_101074145.1">
    <property type="nucleotide sequence ID" value="NZ_PISP01000006.1"/>
</dbReference>
<proteinExistence type="predicted"/>
<keyword evidence="2" id="KW-1185">Reference proteome</keyword>
<protein>
    <submittedName>
        <fullName evidence="1">Uncharacterized protein</fullName>
    </submittedName>
</protein>